<dbReference type="GO" id="GO:0008982">
    <property type="term" value="F:protein-N(PI)-phosphohistidine-sugar phosphotransferase activity"/>
    <property type="evidence" value="ECO:0007669"/>
    <property type="project" value="InterPro"/>
</dbReference>
<dbReference type="AlphaFoldDB" id="A0A449AFE2"/>
<reference evidence="1 2" key="1">
    <citation type="submission" date="2019-01" db="EMBL/GenBank/DDBJ databases">
        <authorList>
            <consortium name="Pathogen Informatics"/>
        </authorList>
    </citation>
    <scope>NUCLEOTIDE SEQUENCE [LARGE SCALE GENOMIC DNA]</scope>
    <source>
        <strain evidence="1 2">NCTC10118</strain>
    </source>
</reference>
<evidence type="ECO:0000313" key="1">
    <source>
        <dbReference type="EMBL" id="VEU63697.1"/>
    </source>
</evidence>
<dbReference type="SUPFAM" id="SSF55604">
    <property type="entry name" value="Glucose permease domain IIB"/>
    <property type="match status" value="1"/>
</dbReference>
<evidence type="ECO:0000313" key="2">
    <source>
        <dbReference type="Proteomes" id="UP000289952"/>
    </source>
</evidence>
<organism evidence="1 2">
    <name type="scientific">Mycoplasmopsis bovirhinis</name>
    <dbReference type="NCBI Taxonomy" id="29553"/>
    <lineage>
        <taxon>Bacteria</taxon>
        <taxon>Bacillati</taxon>
        <taxon>Mycoplasmatota</taxon>
        <taxon>Mycoplasmoidales</taxon>
        <taxon>Metamycoplasmataceae</taxon>
        <taxon>Mycoplasmopsis</taxon>
    </lineage>
</organism>
<gene>
    <name evidence="1" type="ORF">NCTC10118_00751</name>
</gene>
<accession>A0A449AFE2</accession>
<name>A0A449AFE2_9BACT</name>
<dbReference type="Proteomes" id="UP000289952">
    <property type="component" value="Chromosome"/>
</dbReference>
<dbReference type="Gene3D" id="3.30.1360.60">
    <property type="entry name" value="Glucose permease domain IIB"/>
    <property type="match status" value="1"/>
</dbReference>
<protein>
    <submittedName>
        <fullName evidence="1">Putative PTS system glucose-specific enzyme II</fullName>
    </submittedName>
</protein>
<dbReference type="EMBL" id="LR214972">
    <property type="protein sequence ID" value="VEU63697.1"/>
    <property type="molecule type" value="Genomic_DNA"/>
</dbReference>
<keyword evidence="2" id="KW-1185">Reference proteome</keyword>
<proteinExistence type="predicted"/>
<sequence>MILLIIVSFGLILIKWKKVKHQKNTFYQVENLPFDINKLIKYLGNNNFVAKECKLSRIEIEIKDLNLVNLEKIKALKGVSGLFVKSNLISIILGVYSKATFAALTKQK</sequence>
<dbReference type="GO" id="GO:0009401">
    <property type="term" value="P:phosphoenolpyruvate-dependent sugar phosphotransferase system"/>
    <property type="evidence" value="ECO:0007669"/>
    <property type="project" value="InterPro"/>
</dbReference>
<dbReference type="InterPro" id="IPR036878">
    <property type="entry name" value="Glu_permease_IIB"/>
</dbReference>